<evidence type="ECO:0000313" key="1">
    <source>
        <dbReference type="EMBL" id="KAH6930358.1"/>
    </source>
</evidence>
<evidence type="ECO:0000313" key="2">
    <source>
        <dbReference type="Proteomes" id="UP000821845"/>
    </source>
</evidence>
<protein>
    <submittedName>
        <fullName evidence="1">Uncharacterized protein</fullName>
    </submittedName>
</protein>
<keyword evidence="2" id="KW-1185">Reference proteome</keyword>
<sequence length="171" mass="18355">MDAARSPRYSISRPPEDGLSPFPFREFARRRGKSEGTGKKTKQRPALREHRKTGASAACAADRPTSTTTTSLHYDTGSSRCGGAREKGGRRRRRGVAQVREESLIDCPPLASAAVSLASESARARDCEGLPALPSVNPPTLQNYAAGVVVSLRRAALKFRFLSLEAGTTNA</sequence>
<dbReference type="EMBL" id="CM023485">
    <property type="protein sequence ID" value="KAH6930358.1"/>
    <property type="molecule type" value="Genomic_DNA"/>
</dbReference>
<dbReference type="Proteomes" id="UP000821845">
    <property type="component" value="Chromosome 5"/>
</dbReference>
<reference evidence="1" key="1">
    <citation type="submission" date="2020-05" db="EMBL/GenBank/DDBJ databases">
        <title>Large-scale comparative analyses of tick genomes elucidate their genetic diversity and vector capacities.</title>
        <authorList>
            <person name="Jia N."/>
            <person name="Wang J."/>
            <person name="Shi W."/>
            <person name="Du L."/>
            <person name="Sun Y."/>
            <person name="Zhan W."/>
            <person name="Jiang J."/>
            <person name="Wang Q."/>
            <person name="Zhang B."/>
            <person name="Ji P."/>
            <person name="Sakyi L.B."/>
            <person name="Cui X."/>
            <person name="Yuan T."/>
            <person name="Jiang B."/>
            <person name="Yang W."/>
            <person name="Lam T.T.-Y."/>
            <person name="Chang Q."/>
            <person name="Ding S."/>
            <person name="Wang X."/>
            <person name="Zhu J."/>
            <person name="Ruan X."/>
            <person name="Zhao L."/>
            <person name="Wei J."/>
            <person name="Que T."/>
            <person name="Du C."/>
            <person name="Cheng J."/>
            <person name="Dai P."/>
            <person name="Han X."/>
            <person name="Huang E."/>
            <person name="Gao Y."/>
            <person name="Liu J."/>
            <person name="Shao H."/>
            <person name="Ye R."/>
            <person name="Li L."/>
            <person name="Wei W."/>
            <person name="Wang X."/>
            <person name="Wang C."/>
            <person name="Yang T."/>
            <person name="Huo Q."/>
            <person name="Li W."/>
            <person name="Guo W."/>
            <person name="Chen H."/>
            <person name="Zhou L."/>
            <person name="Ni X."/>
            <person name="Tian J."/>
            <person name="Zhou Y."/>
            <person name="Sheng Y."/>
            <person name="Liu T."/>
            <person name="Pan Y."/>
            <person name="Xia L."/>
            <person name="Li J."/>
            <person name="Zhao F."/>
            <person name="Cao W."/>
        </authorList>
    </citation>
    <scope>NUCLEOTIDE SEQUENCE</scope>
    <source>
        <strain evidence="1">Hyas-2018</strain>
    </source>
</reference>
<organism evidence="1 2">
    <name type="scientific">Hyalomma asiaticum</name>
    <name type="common">Tick</name>
    <dbReference type="NCBI Taxonomy" id="266040"/>
    <lineage>
        <taxon>Eukaryota</taxon>
        <taxon>Metazoa</taxon>
        <taxon>Ecdysozoa</taxon>
        <taxon>Arthropoda</taxon>
        <taxon>Chelicerata</taxon>
        <taxon>Arachnida</taxon>
        <taxon>Acari</taxon>
        <taxon>Parasitiformes</taxon>
        <taxon>Ixodida</taxon>
        <taxon>Ixodoidea</taxon>
        <taxon>Ixodidae</taxon>
        <taxon>Hyalomminae</taxon>
        <taxon>Hyalomma</taxon>
    </lineage>
</organism>
<accession>A0ACB7S649</accession>
<gene>
    <name evidence="1" type="ORF">HPB50_013008</name>
</gene>
<name>A0ACB7S649_HYAAI</name>
<proteinExistence type="predicted"/>
<comment type="caution">
    <text evidence="1">The sequence shown here is derived from an EMBL/GenBank/DDBJ whole genome shotgun (WGS) entry which is preliminary data.</text>
</comment>